<feature type="compositionally biased region" description="Gly residues" evidence="7">
    <location>
        <begin position="592"/>
        <end position="607"/>
    </location>
</feature>
<dbReference type="InterPro" id="IPR006102">
    <property type="entry name" value="Ig-like_GH2"/>
</dbReference>
<dbReference type="Gene3D" id="2.60.40.10">
    <property type="entry name" value="Immunoglobulins"/>
    <property type="match status" value="2"/>
</dbReference>
<evidence type="ECO:0000259" key="10">
    <source>
        <dbReference type="Pfam" id="PF22666"/>
    </source>
</evidence>
<feature type="region of interest" description="Disordered" evidence="7">
    <location>
        <begin position="590"/>
        <end position="617"/>
    </location>
</feature>
<gene>
    <name evidence="11" type="ORF">DVA86_02295</name>
</gene>
<evidence type="ECO:0000256" key="3">
    <source>
        <dbReference type="ARBA" id="ARBA00012754"/>
    </source>
</evidence>
<dbReference type="InterPro" id="IPR013783">
    <property type="entry name" value="Ig-like_fold"/>
</dbReference>
<evidence type="ECO:0000256" key="4">
    <source>
        <dbReference type="ARBA" id="ARBA00022729"/>
    </source>
</evidence>
<dbReference type="Proteomes" id="UP000254425">
    <property type="component" value="Chromosome"/>
</dbReference>
<dbReference type="Pfam" id="PF02836">
    <property type="entry name" value="Glyco_hydro_2_C"/>
    <property type="match status" value="1"/>
</dbReference>
<keyword evidence="4" id="KW-0732">Signal</keyword>
<keyword evidence="5" id="KW-0378">Hydrolase</keyword>
<dbReference type="InterPro" id="IPR050887">
    <property type="entry name" value="Beta-mannosidase_GH2"/>
</dbReference>
<evidence type="ECO:0000259" key="8">
    <source>
        <dbReference type="Pfam" id="PF00703"/>
    </source>
</evidence>
<evidence type="ECO:0000259" key="9">
    <source>
        <dbReference type="Pfam" id="PF02836"/>
    </source>
</evidence>
<evidence type="ECO:0000256" key="7">
    <source>
        <dbReference type="SAM" id="MobiDB-lite"/>
    </source>
</evidence>
<dbReference type="InterPro" id="IPR036156">
    <property type="entry name" value="Beta-gal/glucu_dom_sf"/>
</dbReference>
<dbReference type="InterPro" id="IPR054593">
    <property type="entry name" value="Beta-mannosidase-like_N2"/>
</dbReference>
<comment type="similarity">
    <text evidence="2">Belongs to the glycosyl hydrolase 2 family.</text>
</comment>
<feature type="domain" description="Glycoside hydrolase family 2 immunoglobulin-like beta-sandwich" evidence="8">
    <location>
        <begin position="253"/>
        <end position="318"/>
    </location>
</feature>
<dbReference type="KEGG" id="sarm:DVA86_02295"/>
<dbReference type="EMBL" id="CP031320">
    <property type="protein sequence ID" value="AXK31648.1"/>
    <property type="molecule type" value="Genomic_DNA"/>
</dbReference>
<dbReference type="Pfam" id="PF00703">
    <property type="entry name" value="Glyco_hydro_2"/>
    <property type="match status" value="1"/>
</dbReference>
<keyword evidence="6" id="KW-0326">Glycosidase</keyword>
<feature type="domain" description="Glycoside hydrolase family 2 catalytic" evidence="9">
    <location>
        <begin position="391"/>
        <end position="485"/>
    </location>
</feature>
<dbReference type="Gene3D" id="3.20.20.80">
    <property type="entry name" value="Glycosidases"/>
    <property type="match status" value="1"/>
</dbReference>
<feature type="domain" description="Beta-mannosidase-like galactose-binding" evidence="10">
    <location>
        <begin position="35"/>
        <end position="183"/>
    </location>
</feature>
<comment type="catalytic activity">
    <reaction evidence="1">
        <text>Hydrolysis of terminal, non-reducing beta-D-mannose residues in beta-D-mannosides.</text>
        <dbReference type="EC" id="3.2.1.25"/>
    </reaction>
</comment>
<dbReference type="GO" id="GO:0006516">
    <property type="term" value="P:glycoprotein catabolic process"/>
    <property type="evidence" value="ECO:0007669"/>
    <property type="project" value="TreeGrafter"/>
</dbReference>
<dbReference type="AlphaFoldDB" id="A0A345XJ32"/>
<reference evidence="11 12" key="1">
    <citation type="submission" date="2018-07" db="EMBL/GenBank/DDBJ databases">
        <title>Draft genome of the type strain Streptomyces armeniacus ATCC 15676.</title>
        <authorList>
            <person name="Labana P."/>
            <person name="Gosse J.T."/>
            <person name="Boddy C.N."/>
        </authorList>
    </citation>
    <scope>NUCLEOTIDE SEQUENCE [LARGE SCALE GENOMIC DNA]</scope>
    <source>
        <strain evidence="11 12">ATCC 15676</strain>
    </source>
</reference>
<protein>
    <recommendedName>
        <fullName evidence="3">beta-mannosidase</fullName>
        <ecNumber evidence="3">3.2.1.25</ecNumber>
    </recommendedName>
</protein>
<dbReference type="EC" id="3.2.1.25" evidence="3"/>
<evidence type="ECO:0000256" key="6">
    <source>
        <dbReference type="ARBA" id="ARBA00023295"/>
    </source>
</evidence>
<evidence type="ECO:0000256" key="5">
    <source>
        <dbReference type="ARBA" id="ARBA00022801"/>
    </source>
</evidence>
<accession>A0A345XJ32</accession>
<dbReference type="RefSeq" id="WP_208875317.1">
    <property type="nucleotide sequence ID" value="NZ_CP031320.1"/>
</dbReference>
<dbReference type="InterPro" id="IPR006103">
    <property type="entry name" value="Glyco_hydro_2_cat"/>
</dbReference>
<dbReference type="GO" id="GO:0005975">
    <property type="term" value="P:carbohydrate metabolic process"/>
    <property type="evidence" value="ECO:0007669"/>
    <property type="project" value="InterPro"/>
</dbReference>
<dbReference type="SUPFAM" id="SSF49785">
    <property type="entry name" value="Galactose-binding domain-like"/>
    <property type="match status" value="1"/>
</dbReference>
<keyword evidence="12" id="KW-1185">Reference proteome</keyword>
<evidence type="ECO:0000256" key="2">
    <source>
        <dbReference type="ARBA" id="ARBA00007401"/>
    </source>
</evidence>
<evidence type="ECO:0000313" key="11">
    <source>
        <dbReference type="EMBL" id="AXK31648.1"/>
    </source>
</evidence>
<evidence type="ECO:0000313" key="12">
    <source>
        <dbReference type="Proteomes" id="UP000254425"/>
    </source>
</evidence>
<sequence length="895" mass="96800">MTPSALPLDGGWQLRGCLGDTWRWLCGPGRPAGEPGWADARVPGSVLDDVHRAGLVPDPYAGTGSLAAEWVPQRTWLYRRTVTAPPLPAGTRALLRFDGVDHEATVLVDGVEVARHTGMFTPFEADVTEWFADGGSRLLAVAVHPAPPNEPQVGRTDRVRVHKSRMTYGWDFCPRMIHQGIWRPVTLEFAGPLRLDGSRTRVGALPDEDGRTGRVRVRAAVEAGAPGTVRARVHAPYGGERDPYGGEGDPYGRPVVARGEAPVAAGATHAELELTVEEPRLWWPNGHGEQPLYAVEITIEDADGRTAGAPVRRETGFRRVRLVPNPGAPDGALSYTPEVNGRRVHVKGWNWVPQDACHGVPRPDRLEHLLRLAADAHVTLLRVWGGGLIETEEFYGLCDRLGLLVWQEFALSSSGIDSVPAADPEYVALMEREARVLVPALRHHPSLAVWGPGNELHDTAEARPLAEDGAPVIAALAAVVAELDPDRGWLPGSPSGPAFLNRADIVAADPDAQHDVHGPWEHQGHGAQQRLYDAGTCLLHSEFGAEGMANRRTWEAVVPPGSRRPTGRDNPVMEHLGAWWNNTPLVRAAFGGETGETGETGGGGRTAPGGRLDDPDTVRRASQQLQYDGLRYAVEANLRRAPRTSGAIPWQFNEPFPNAWCTSAVDHRGDPKPAYHGVRRAYRPQHVCARFATQTWGSTPERELFTVELWSWRQGVTRDDGATVTARIVRTDGAPYAEVTFAAGAPYGQGPATSVPAARAGEWHAELPRPADGVFLLELTLRGPDGQPLAGNRYVHTTTPDLAPLLDLPEARVEAAAAPDTAAVRLRHTGGPAALGLYLTDARPVGAPGWAAFGDNMLDLLPGETAHVPVDWRAAPCEGRRVRLEGWNTRARELG</sequence>
<dbReference type="Pfam" id="PF22666">
    <property type="entry name" value="Glyco_hydro_2_N2"/>
    <property type="match status" value="1"/>
</dbReference>
<dbReference type="InterPro" id="IPR008979">
    <property type="entry name" value="Galactose-bd-like_sf"/>
</dbReference>
<dbReference type="InterPro" id="IPR017853">
    <property type="entry name" value="GH"/>
</dbReference>
<organism evidence="11 12">
    <name type="scientific">Streptomyces armeniacus</name>
    <dbReference type="NCBI Taxonomy" id="83291"/>
    <lineage>
        <taxon>Bacteria</taxon>
        <taxon>Bacillati</taxon>
        <taxon>Actinomycetota</taxon>
        <taxon>Actinomycetes</taxon>
        <taxon>Kitasatosporales</taxon>
        <taxon>Streptomycetaceae</taxon>
        <taxon>Streptomyces</taxon>
    </lineage>
</organism>
<dbReference type="SUPFAM" id="SSF49303">
    <property type="entry name" value="beta-Galactosidase/glucuronidase domain"/>
    <property type="match status" value="2"/>
</dbReference>
<dbReference type="PANTHER" id="PTHR43730">
    <property type="entry name" value="BETA-MANNOSIDASE"/>
    <property type="match status" value="1"/>
</dbReference>
<proteinExistence type="inferred from homology"/>
<dbReference type="GO" id="GO:0004567">
    <property type="term" value="F:beta-mannosidase activity"/>
    <property type="evidence" value="ECO:0007669"/>
    <property type="project" value="UniProtKB-EC"/>
</dbReference>
<dbReference type="PANTHER" id="PTHR43730:SF1">
    <property type="entry name" value="BETA-MANNOSIDASE"/>
    <property type="match status" value="1"/>
</dbReference>
<name>A0A345XJ32_9ACTN</name>
<dbReference type="Gene3D" id="2.60.120.260">
    <property type="entry name" value="Galactose-binding domain-like"/>
    <property type="match status" value="1"/>
</dbReference>
<evidence type="ECO:0000256" key="1">
    <source>
        <dbReference type="ARBA" id="ARBA00000829"/>
    </source>
</evidence>
<dbReference type="SUPFAM" id="SSF51445">
    <property type="entry name" value="(Trans)glycosidases"/>
    <property type="match status" value="1"/>
</dbReference>